<dbReference type="Proteomes" id="UP001162131">
    <property type="component" value="Unassembled WGS sequence"/>
</dbReference>
<evidence type="ECO:0000313" key="2">
    <source>
        <dbReference type="Proteomes" id="UP001162131"/>
    </source>
</evidence>
<comment type="caution">
    <text evidence="1">The sequence shown here is derived from an EMBL/GenBank/DDBJ whole genome shotgun (WGS) entry which is preliminary data.</text>
</comment>
<dbReference type="AlphaFoldDB" id="A0AAU9J2C8"/>
<organism evidence="1 2">
    <name type="scientific">Blepharisma stoltei</name>
    <dbReference type="NCBI Taxonomy" id="1481888"/>
    <lineage>
        <taxon>Eukaryota</taxon>
        <taxon>Sar</taxon>
        <taxon>Alveolata</taxon>
        <taxon>Ciliophora</taxon>
        <taxon>Postciliodesmatophora</taxon>
        <taxon>Heterotrichea</taxon>
        <taxon>Heterotrichida</taxon>
        <taxon>Blepharismidae</taxon>
        <taxon>Blepharisma</taxon>
    </lineage>
</organism>
<proteinExistence type="predicted"/>
<gene>
    <name evidence="1" type="ORF">BSTOLATCC_MIC28623</name>
</gene>
<keyword evidence="2" id="KW-1185">Reference proteome</keyword>
<protein>
    <submittedName>
        <fullName evidence="1">Uncharacterized protein</fullName>
    </submittedName>
</protein>
<dbReference type="EMBL" id="CAJZBQ010000028">
    <property type="protein sequence ID" value="CAG9321338.1"/>
    <property type="molecule type" value="Genomic_DNA"/>
</dbReference>
<reference evidence="1" key="1">
    <citation type="submission" date="2021-09" db="EMBL/GenBank/DDBJ databases">
        <authorList>
            <consortium name="AG Swart"/>
            <person name="Singh M."/>
            <person name="Singh A."/>
            <person name="Seah K."/>
            <person name="Emmerich C."/>
        </authorList>
    </citation>
    <scope>NUCLEOTIDE SEQUENCE</scope>
    <source>
        <strain evidence="1">ATCC30299</strain>
    </source>
</reference>
<name>A0AAU9J2C8_9CILI</name>
<evidence type="ECO:0000313" key="1">
    <source>
        <dbReference type="EMBL" id="CAG9321338.1"/>
    </source>
</evidence>
<accession>A0AAU9J2C8</accession>
<sequence>MSSYQCFFPNCSNEVECICPCTSPGTYICELHLGKHIKMLSGDHKYEFFLCEPYEGTKDAVLRFLDKEKSKQVKAKEKLIEAFGKNLSDPINEIKGSIRGLESDLCEINASFNKIMQTEKVSKFDKDPIIKTLNSNPEEAIAKLKVLLTSKFKNYKIILQF</sequence>